<dbReference type="GO" id="GO:0003755">
    <property type="term" value="F:peptidyl-prolyl cis-trans isomerase activity"/>
    <property type="evidence" value="ECO:0007669"/>
    <property type="project" value="UniProtKB-EC"/>
</dbReference>
<organism evidence="3 4">
    <name type="scientific">Variibacter gotjawalensis</name>
    <dbReference type="NCBI Taxonomy" id="1333996"/>
    <lineage>
        <taxon>Bacteria</taxon>
        <taxon>Pseudomonadati</taxon>
        <taxon>Pseudomonadota</taxon>
        <taxon>Alphaproteobacteria</taxon>
        <taxon>Hyphomicrobiales</taxon>
        <taxon>Nitrobacteraceae</taxon>
        <taxon>Variibacter</taxon>
    </lineage>
</organism>
<dbReference type="OrthoDB" id="9791746at2"/>
<dbReference type="KEGG" id="vgo:GJW-30_1_03512"/>
<dbReference type="PANTHER" id="PTHR47637">
    <property type="entry name" value="CHAPERONE SURA"/>
    <property type="match status" value="1"/>
</dbReference>
<feature type="chain" id="PRO_5006615964" evidence="2">
    <location>
        <begin position="29"/>
        <end position="306"/>
    </location>
</feature>
<dbReference type="InterPro" id="IPR027304">
    <property type="entry name" value="Trigger_fact/SurA_dom_sf"/>
</dbReference>
<dbReference type="EC" id="5.2.1.8" evidence="3"/>
<evidence type="ECO:0000313" key="3">
    <source>
        <dbReference type="EMBL" id="BAT60962.1"/>
    </source>
</evidence>
<protein>
    <submittedName>
        <fullName evidence="3">Chaperone SurA</fullName>
        <ecNumber evidence="3">5.2.1.8</ecNumber>
    </submittedName>
</protein>
<evidence type="ECO:0000256" key="1">
    <source>
        <dbReference type="ARBA" id="ARBA00022729"/>
    </source>
</evidence>
<name>A0A0S3PYH7_9BRAD</name>
<dbReference type="SUPFAM" id="SSF109998">
    <property type="entry name" value="Triger factor/SurA peptide-binding domain-like"/>
    <property type="match status" value="1"/>
</dbReference>
<dbReference type="EMBL" id="AP014946">
    <property type="protein sequence ID" value="BAT60962.1"/>
    <property type="molecule type" value="Genomic_DNA"/>
</dbReference>
<gene>
    <name evidence="3" type="primary">surA</name>
    <name evidence="3" type="ORF">GJW-30_1_03512</name>
</gene>
<reference evidence="3 4" key="1">
    <citation type="submission" date="2015-08" db="EMBL/GenBank/DDBJ databases">
        <title>Investigation of the bacterial diversity of lava forest soil.</title>
        <authorList>
            <person name="Lee J.S."/>
        </authorList>
    </citation>
    <scope>NUCLEOTIDE SEQUENCE [LARGE SCALE GENOMIC DNA]</scope>
    <source>
        <strain evidence="3 4">GJW-30</strain>
    </source>
</reference>
<feature type="signal peptide" evidence="2">
    <location>
        <begin position="1"/>
        <end position="28"/>
    </location>
</feature>
<accession>A0A0S3PYH7</accession>
<evidence type="ECO:0000313" key="4">
    <source>
        <dbReference type="Proteomes" id="UP000236884"/>
    </source>
</evidence>
<dbReference type="RefSeq" id="WP_096357616.1">
    <property type="nucleotide sequence ID" value="NZ_AP014946.1"/>
</dbReference>
<dbReference type="Proteomes" id="UP000236884">
    <property type="component" value="Chromosome"/>
</dbReference>
<dbReference type="InterPro" id="IPR050280">
    <property type="entry name" value="OMP_Chaperone_SurA"/>
</dbReference>
<dbReference type="PANTHER" id="PTHR47637:SF1">
    <property type="entry name" value="CHAPERONE SURA"/>
    <property type="match status" value="1"/>
</dbReference>
<dbReference type="Pfam" id="PF13624">
    <property type="entry name" value="SurA_N_3"/>
    <property type="match status" value="1"/>
</dbReference>
<keyword evidence="1 2" id="KW-0732">Signal</keyword>
<dbReference type="Gene3D" id="1.10.4030.10">
    <property type="entry name" value="Porin chaperone SurA, peptide-binding domain"/>
    <property type="match status" value="1"/>
</dbReference>
<evidence type="ECO:0000256" key="2">
    <source>
        <dbReference type="SAM" id="SignalP"/>
    </source>
</evidence>
<keyword evidence="3" id="KW-0413">Isomerase</keyword>
<sequence>MTNTLRNRFLGLAALAICTTIVAAPASAQQVVARVNGDPITAVDLAQRLRLLQVSGGGKAATRQAALDELIEQELKLQTARRYKIEVSEAEINQQLASIASRVGGDIAAFGRQLQGAGLSLSSFKRKIQADIAWNGIVRGKFQSRLQVRERDVTDAIRAKGQNDGTAYTFTLRPVLLVVPNGSNPAVYESRKREAEGLRARFQSCDEGLQLARGLRDVVVREQLTRSSADVGAKQREILESTAVGKLTPPDITSSGIELFAVCNKVAGKGSVAETDMRQQMMGERISDEGKKYLRELRRQSSIQIL</sequence>
<dbReference type="AlphaFoldDB" id="A0A0S3PYH7"/>
<keyword evidence="4" id="KW-1185">Reference proteome</keyword>
<proteinExistence type="predicted"/>